<dbReference type="InterPro" id="IPR002661">
    <property type="entry name" value="Ribosome_recyc_fac"/>
</dbReference>
<evidence type="ECO:0000259" key="5">
    <source>
        <dbReference type="Pfam" id="PF01765"/>
    </source>
</evidence>
<dbReference type="GO" id="GO:0005737">
    <property type="term" value="C:cytoplasm"/>
    <property type="evidence" value="ECO:0007669"/>
    <property type="project" value="UniProtKB-SubCell"/>
</dbReference>
<sequence>MIILVKLERRKMITDAIATFNDNSSKAIKAFIDKLSTFRTGRATSSLVENLMVDTYGTKMPLKSLSSISIPDPKIIMLQPWDRNNIPFIEKAILTSNLGLTPQTEGNIIRVVVPALTGERREEFKKLVKQESENSRVTIRGFRKEAMDEIKLKKESKELSEDEETRAKNELQKEVDARIEEIDSLLNKKITELDQI</sequence>
<dbReference type="NCBIfam" id="TIGR00496">
    <property type="entry name" value="frr"/>
    <property type="match status" value="1"/>
</dbReference>
<evidence type="ECO:0000256" key="1">
    <source>
        <dbReference type="ARBA" id="ARBA00005912"/>
    </source>
</evidence>
<dbReference type="InterPro" id="IPR023584">
    <property type="entry name" value="Ribosome_recyc_fac_dom"/>
</dbReference>
<dbReference type="HAMAP" id="MF_00040">
    <property type="entry name" value="RRF"/>
    <property type="match status" value="1"/>
</dbReference>
<evidence type="ECO:0000313" key="6">
    <source>
        <dbReference type="EMBL" id="KKP69489.1"/>
    </source>
</evidence>
<keyword evidence="2 3" id="KW-0648">Protein biosynthesis</keyword>
<feature type="region of interest" description="Disordered" evidence="4">
    <location>
        <begin position="153"/>
        <end position="173"/>
    </location>
</feature>
<dbReference type="CDD" id="cd00520">
    <property type="entry name" value="RRF"/>
    <property type="match status" value="1"/>
</dbReference>
<dbReference type="FunFam" id="3.30.1360.40:FF:000001">
    <property type="entry name" value="Ribosome-recycling factor"/>
    <property type="match status" value="1"/>
</dbReference>
<evidence type="ECO:0000256" key="2">
    <source>
        <dbReference type="ARBA" id="ARBA00022917"/>
    </source>
</evidence>
<proteinExistence type="inferred from homology"/>
<dbReference type="EMBL" id="LBQB01000006">
    <property type="protein sequence ID" value="KKP69489.1"/>
    <property type="molecule type" value="Genomic_DNA"/>
</dbReference>
<dbReference type="InterPro" id="IPR036191">
    <property type="entry name" value="RRF_sf"/>
</dbReference>
<gene>
    <name evidence="3" type="primary">frr</name>
    <name evidence="6" type="ORF">UR67_C0006G0056</name>
</gene>
<keyword evidence="3" id="KW-0963">Cytoplasm</keyword>
<dbReference type="PANTHER" id="PTHR20982:SF3">
    <property type="entry name" value="MITOCHONDRIAL RIBOSOME RECYCLING FACTOR PSEUDO 1"/>
    <property type="match status" value="1"/>
</dbReference>
<protein>
    <recommendedName>
        <fullName evidence="3">Ribosome-recycling factor</fullName>
        <shortName evidence="3">RRF</shortName>
    </recommendedName>
    <alternativeName>
        <fullName evidence="3">Ribosome-releasing factor</fullName>
    </alternativeName>
</protein>
<dbReference type="STRING" id="1618350.UR67_C0006G0056"/>
<comment type="caution">
    <text evidence="6">The sequence shown here is derived from an EMBL/GenBank/DDBJ whole genome shotgun (WGS) entry which is preliminary data.</text>
</comment>
<dbReference type="Gene3D" id="3.30.1360.40">
    <property type="match status" value="1"/>
</dbReference>
<comment type="subcellular location">
    <subcellularLocation>
        <location evidence="3">Cytoplasm</location>
    </subcellularLocation>
</comment>
<comment type="function">
    <text evidence="3">Responsible for the release of ribosomes from messenger RNA at the termination of protein biosynthesis. May increase the efficiency of translation by recycling ribosomes from one round of translation to another.</text>
</comment>
<dbReference type="Proteomes" id="UP000034581">
    <property type="component" value="Unassembled WGS sequence"/>
</dbReference>
<comment type="similarity">
    <text evidence="1 3">Belongs to the RRF family.</text>
</comment>
<dbReference type="SUPFAM" id="SSF55194">
    <property type="entry name" value="Ribosome recycling factor, RRF"/>
    <property type="match status" value="1"/>
</dbReference>
<evidence type="ECO:0000256" key="4">
    <source>
        <dbReference type="SAM" id="MobiDB-lite"/>
    </source>
</evidence>
<dbReference type="PANTHER" id="PTHR20982">
    <property type="entry name" value="RIBOSOME RECYCLING FACTOR"/>
    <property type="match status" value="1"/>
</dbReference>
<dbReference type="GO" id="GO:0043023">
    <property type="term" value="F:ribosomal large subunit binding"/>
    <property type="evidence" value="ECO:0007669"/>
    <property type="project" value="TreeGrafter"/>
</dbReference>
<feature type="domain" description="Ribosome recycling factor" evidence="5">
    <location>
        <begin position="33"/>
        <end position="193"/>
    </location>
</feature>
<dbReference type="PATRIC" id="fig|1618350.3.peg.866"/>
<accession>A0A0G0BJ18</accession>
<dbReference type="AlphaFoldDB" id="A0A0G0BJ18"/>
<name>A0A0G0BJ18_UNCC3</name>
<reference evidence="6 7" key="1">
    <citation type="journal article" date="2015" name="Nature">
        <title>rRNA introns, odd ribosomes, and small enigmatic genomes across a large radiation of phyla.</title>
        <authorList>
            <person name="Brown C.T."/>
            <person name="Hug L.A."/>
            <person name="Thomas B.C."/>
            <person name="Sharon I."/>
            <person name="Castelle C.J."/>
            <person name="Singh A."/>
            <person name="Wilkins M.J."/>
            <person name="Williams K.H."/>
            <person name="Banfield J.F."/>
        </authorList>
    </citation>
    <scope>NUCLEOTIDE SEQUENCE [LARGE SCALE GENOMIC DNA]</scope>
</reference>
<dbReference type="Gene3D" id="1.10.132.20">
    <property type="entry name" value="Ribosome-recycling factor"/>
    <property type="match status" value="1"/>
</dbReference>
<evidence type="ECO:0000313" key="7">
    <source>
        <dbReference type="Proteomes" id="UP000034581"/>
    </source>
</evidence>
<evidence type="ECO:0000256" key="3">
    <source>
        <dbReference type="HAMAP-Rule" id="MF_00040"/>
    </source>
</evidence>
<organism evidence="6 7">
    <name type="scientific">candidate division CPR3 bacterium GW2011_GWF2_35_18</name>
    <dbReference type="NCBI Taxonomy" id="1618350"/>
    <lineage>
        <taxon>Bacteria</taxon>
        <taxon>Bacteria division CPR3</taxon>
    </lineage>
</organism>
<dbReference type="GO" id="GO:0006415">
    <property type="term" value="P:translational termination"/>
    <property type="evidence" value="ECO:0007669"/>
    <property type="project" value="UniProtKB-UniRule"/>
</dbReference>
<dbReference type="Pfam" id="PF01765">
    <property type="entry name" value="RRF"/>
    <property type="match status" value="1"/>
</dbReference>